<comment type="caution">
    <text evidence="1">The sequence shown here is derived from an EMBL/GenBank/DDBJ whole genome shotgun (WGS) entry which is preliminary data.</text>
</comment>
<evidence type="ECO:0000313" key="1">
    <source>
        <dbReference type="EMBL" id="NMO80047.1"/>
    </source>
</evidence>
<dbReference type="EMBL" id="JABBPK010000001">
    <property type="protein sequence ID" value="NMO80047.1"/>
    <property type="molecule type" value="Genomic_DNA"/>
</dbReference>
<sequence length="105" mass="12564">MKRIQSKMELLALKQEFHEDFMQYLEEEFYGLYEYLNNGENIEEFTLPFCQAVMVLEAEKELVELTRNQIELEFMEKVCLKSIIVLRIGIRQSDDIQLCYAIIND</sequence>
<organism evidence="1 2">
    <name type="scientific">Niallia alba</name>
    <dbReference type="NCBI Taxonomy" id="2729105"/>
    <lineage>
        <taxon>Bacteria</taxon>
        <taxon>Bacillati</taxon>
        <taxon>Bacillota</taxon>
        <taxon>Bacilli</taxon>
        <taxon>Bacillales</taxon>
        <taxon>Bacillaceae</taxon>
        <taxon>Niallia</taxon>
    </lineage>
</organism>
<keyword evidence="2" id="KW-1185">Reference proteome</keyword>
<gene>
    <name evidence="1" type="ORF">HHU08_24320</name>
</gene>
<evidence type="ECO:0000313" key="2">
    <source>
        <dbReference type="Proteomes" id="UP000588491"/>
    </source>
</evidence>
<reference evidence="1 2" key="1">
    <citation type="submission" date="2020-04" db="EMBL/GenBank/DDBJ databases">
        <title>Bacillus sp. UniB3 isolated from commercial digestive syrup.</title>
        <authorList>
            <person name="Thorat V."/>
            <person name="Kirdat K."/>
            <person name="Tiwarekar B."/>
            <person name="Yadav A."/>
        </authorList>
    </citation>
    <scope>NUCLEOTIDE SEQUENCE [LARGE SCALE GENOMIC DNA]</scope>
    <source>
        <strain evidence="1 2">UniB3</strain>
    </source>
</reference>
<name>A0A7Y0KD27_9BACI</name>
<protein>
    <submittedName>
        <fullName evidence="1">Uncharacterized protein</fullName>
    </submittedName>
</protein>
<accession>A0A7Y0KD27</accession>
<proteinExistence type="predicted"/>
<dbReference type="Proteomes" id="UP000588491">
    <property type="component" value="Unassembled WGS sequence"/>
</dbReference>
<dbReference type="RefSeq" id="WP_169189527.1">
    <property type="nucleotide sequence ID" value="NZ_JABBPK010000001.1"/>
</dbReference>
<dbReference type="AlphaFoldDB" id="A0A7Y0KD27"/>